<dbReference type="InterPro" id="IPR004013">
    <property type="entry name" value="PHP_dom"/>
</dbReference>
<gene>
    <name evidence="3" type="ORF">WJU16_06710</name>
</gene>
<dbReference type="InterPro" id="IPR043519">
    <property type="entry name" value="NT_sf"/>
</dbReference>
<evidence type="ECO:0000313" key="4">
    <source>
        <dbReference type="Proteomes" id="UP001485459"/>
    </source>
</evidence>
<dbReference type="Gene3D" id="3.20.20.140">
    <property type="entry name" value="Metal-dependent hydrolases"/>
    <property type="match status" value="1"/>
</dbReference>
<dbReference type="SMART" id="SM00483">
    <property type="entry name" value="POLXc"/>
    <property type="match status" value="1"/>
</dbReference>
<dbReference type="InterPro" id="IPR010996">
    <property type="entry name" value="HHH_MUS81"/>
</dbReference>
<sequence>MDNYVIADNFSLLAKLMDIHGDNPFKAKSLANAAFQIEKLTVPLQETPRDAIFRIKGIGESTGKSVLEMLDTGRYTALEDYLAKTPAGILDMMRIKGIGPKKIATIWKELEIESLGELLYACNENRLTLLKGFGAKTQESIRQGIEFFLSNRERFLFAEVEPFAKELLQLLEKTFSPAPVALTGAFRRQQPVIDELEAVIGTPIDKVSETFHALDGFERLGNNDDSILLQFREQVKIRLYGVAPEHFATKLFTTTGTEAFLTAFFNREGASNGGNEPDEAAIFSRAGLPFIEPALRETPDILLKAAAGNLPQLIQPTDIKGIIHSHSQWSDGVSSLEDMAKAARDKGFEYLVISDHSRSAFYANGLQPERILAQHAQIDELNRQLAPFKIFKSIEADILNDGSLDYPDEILRSFDLVIASVHSNLKMPEEKAMARLLTAITNPYTTILGHMTGRLLLSRNGYPVNHPAIIDACVANQVAIELNAHPRRLDIDWEWIALAIDRGALISIDPDAHDISGFDDIRYGTLTAQKGGLSADKNLSSFGLQAFESWLSARRKSKGI</sequence>
<dbReference type="Proteomes" id="UP001485459">
    <property type="component" value="Chromosome"/>
</dbReference>
<proteinExistence type="predicted"/>
<dbReference type="InterPro" id="IPR003141">
    <property type="entry name" value="Pol/His_phosphatase_N"/>
</dbReference>
<dbReference type="Gene3D" id="1.10.150.20">
    <property type="entry name" value="5' to 3' exonuclease, C-terminal subdomain"/>
    <property type="match status" value="1"/>
</dbReference>
<feature type="domain" description="DNA-directed DNA polymerase X" evidence="2">
    <location>
        <begin position="1"/>
        <end position="297"/>
    </location>
</feature>
<dbReference type="InterPro" id="IPR016195">
    <property type="entry name" value="Pol/histidinol_Pase-like"/>
</dbReference>
<accession>A0ABZ2YV69</accession>
<name>A0ABZ2YV69_9BACT</name>
<evidence type="ECO:0000313" key="3">
    <source>
        <dbReference type="EMBL" id="WZN42724.1"/>
    </source>
</evidence>
<feature type="domain" description="Polymerase/histidinol phosphatase N-terminal" evidence="1">
    <location>
        <begin position="321"/>
        <end position="400"/>
    </location>
</feature>
<dbReference type="InterPro" id="IPR002054">
    <property type="entry name" value="DNA-dir_DNA_pol_X"/>
</dbReference>
<dbReference type="Gene3D" id="1.10.150.110">
    <property type="entry name" value="DNA polymerase beta, N-terminal domain-like"/>
    <property type="match status" value="1"/>
</dbReference>
<evidence type="ECO:0000259" key="1">
    <source>
        <dbReference type="SMART" id="SM00481"/>
    </source>
</evidence>
<dbReference type="InterPro" id="IPR027421">
    <property type="entry name" value="DNA_pol_lamdba_lyase_dom_sf"/>
</dbReference>
<dbReference type="SMART" id="SM00481">
    <property type="entry name" value="POLIIIAc"/>
    <property type="match status" value="1"/>
</dbReference>
<dbReference type="Pfam" id="PF02811">
    <property type="entry name" value="PHP"/>
    <property type="match status" value="1"/>
</dbReference>
<dbReference type="Pfam" id="PF14716">
    <property type="entry name" value="HHH_8"/>
    <property type="match status" value="1"/>
</dbReference>
<dbReference type="PANTHER" id="PTHR36928:SF1">
    <property type="entry name" value="PHOSPHATASE YCDX-RELATED"/>
    <property type="match status" value="1"/>
</dbReference>
<dbReference type="SUPFAM" id="SSF81301">
    <property type="entry name" value="Nucleotidyltransferase"/>
    <property type="match status" value="1"/>
</dbReference>
<dbReference type="PIRSF" id="PIRSF005047">
    <property type="entry name" value="UCP005047_YshC"/>
    <property type="match status" value="1"/>
</dbReference>
<dbReference type="RefSeq" id="WP_341837556.1">
    <property type="nucleotide sequence ID" value="NZ_CP149822.1"/>
</dbReference>
<dbReference type="InterPro" id="IPR047967">
    <property type="entry name" value="PolX_PHP"/>
</dbReference>
<dbReference type="PANTHER" id="PTHR36928">
    <property type="entry name" value="PHOSPHATASE YCDX-RELATED"/>
    <property type="match status" value="1"/>
</dbReference>
<protein>
    <submittedName>
        <fullName evidence="3">Helix-hairpin-helix domain-containing protein</fullName>
    </submittedName>
</protein>
<dbReference type="EMBL" id="CP149822">
    <property type="protein sequence ID" value="WZN42724.1"/>
    <property type="molecule type" value="Genomic_DNA"/>
</dbReference>
<keyword evidence="4" id="KW-1185">Reference proteome</keyword>
<dbReference type="SUPFAM" id="SSF47802">
    <property type="entry name" value="DNA polymerase beta, N-terminal domain-like"/>
    <property type="match status" value="1"/>
</dbReference>
<dbReference type="Gene3D" id="3.30.460.10">
    <property type="entry name" value="Beta Polymerase, domain 2"/>
    <property type="match status" value="1"/>
</dbReference>
<dbReference type="Pfam" id="PF14520">
    <property type="entry name" value="HHH_5"/>
    <property type="match status" value="1"/>
</dbReference>
<evidence type="ECO:0000259" key="2">
    <source>
        <dbReference type="SMART" id="SM00483"/>
    </source>
</evidence>
<dbReference type="InterPro" id="IPR050243">
    <property type="entry name" value="PHP_phosphatase"/>
</dbReference>
<dbReference type="CDD" id="cd07436">
    <property type="entry name" value="PHP_PolX"/>
    <property type="match status" value="1"/>
</dbReference>
<organism evidence="3 4">
    <name type="scientific">Chitinophaga pollutisoli</name>
    <dbReference type="NCBI Taxonomy" id="3133966"/>
    <lineage>
        <taxon>Bacteria</taxon>
        <taxon>Pseudomonadati</taxon>
        <taxon>Bacteroidota</taxon>
        <taxon>Chitinophagia</taxon>
        <taxon>Chitinophagales</taxon>
        <taxon>Chitinophagaceae</taxon>
        <taxon>Chitinophaga</taxon>
    </lineage>
</organism>
<reference evidence="4" key="1">
    <citation type="submission" date="2024-03" db="EMBL/GenBank/DDBJ databases">
        <title>Chitinophaga horti sp. nov., isolated from garden soil.</title>
        <authorList>
            <person name="Lee D.S."/>
            <person name="Han D.M."/>
            <person name="Baek J.H."/>
            <person name="Choi D.G."/>
            <person name="Jeon J.H."/>
            <person name="Jeon C.O."/>
        </authorList>
    </citation>
    <scope>NUCLEOTIDE SEQUENCE [LARGE SCALE GENOMIC DNA]</scope>
    <source>
        <strain evidence="4">GPA1</strain>
    </source>
</reference>
<dbReference type="InterPro" id="IPR022311">
    <property type="entry name" value="PolX-like"/>
</dbReference>
<dbReference type="SUPFAM" id="SSF89550">
    <property type="entry name" value="PHP domain-like"/>
    <property type="match status" value="1"/>
</dbReference>